<evidence type="ECO:0008006" key="4">
    <source>
        <dbReference type="Google" id="ProtNLM"/>
    </source>
</evidence>
<dbReference type="Proteomes" id="UP000639516">
    <property type="component" value="Unassembled WGS sequence"/>
</dbReference>
<keyword evidence="3" id="KW-1185">Reference proteome</keyword>
<dbReference type="RefSeq" id="WP_188108167.1">
    <property type="nucleotide sequence ID" value="NZ_JAANIH010000111.1"/>
</dbReference>
<accession>A0ABR7UL47</accession>
<reference evidence="2 3" key="1">
    <citation type="journal article" date="2020" name="Arch. Microbiol.">
        <title>Bradyrhizobium campsiandrae sp. nov., a nitrogen-fixing bacterial strain isolated from a native leguminous tree from the Amazon adapted to flooded conditions.</title>
        <authorList>
            <person name="Cabral Michel D."/>
            <person name="Martins da Costa E."/>
            <person name="Azarias Guimaraes A."/>
            <person name="Soares de Carvalho T."/>
            <person name="Santos de Castro Caputo P."/>
            <person name="Willems A."/>
            <person name="de Souza Moreira F.M."/>
        </authorList>
    </citation>
    <scope>NUCLEOTIDE SEQUENCE [LARGE SCALE GENOMIC DNA]</scope>
    <source>
        <strain evidence="3">INPA 384B</strain>
    </source>
</reference>
<name>A0ABR7UL47_9BRAD</name>
<evidence type="ECO:0000313" key="2">
    <source>
        <dbReference type="EMBL" id="MBC9984648.1"/>
    </source>
</evidence>
<evidence type="ECO:0000256" key="1">
    <source>
        <dbReference type="SAM" id="MobiDB-lite"/>
    </source>
</evidence>
<gene>
    <name evidence="2" type="ORF">HA482_41465</name>
</gene>
<sequence>MSFQLSILKILAGQPDGRGSLEVVKQHLAIFYTSGPEWGARMKRLAELAPNLDLFGQKLVEREQGSWRITGEGRAFLTALEHKASARTKEPPEDDRESAELTPEVVSLPCPPGRSLDHRNRRRKVNRRKIPRRSA</sequence>
<feature type="region of interest" description="Disordered" evidence="1">
    <location>
        <begin position="83"/>
        <end position="135"/>
    </location>
</feature>
<organism evidence="2 3">
    <name type="scientific">Bradyrhizobium campsiandrae</name>
    <dbReference type="NCBI Taxonomy" id="1729892"/>
    <lineage>
        <taxon>Bacteria</taxon>
        <taxon>Pseudomonadati</taxon>
        <taxon>Pseudomonadota</taxon>
        <taxon>Alphaproteobacteria</taxon>
        <taxon>Hyphomicrobiales</taxon>
        <taxon>Nitrobacteraceae</taxon>
        <taxon>Bradyrhizobium</taxon>
    </lineage>
</organism>
<dbReference type="EMBL" id="JAATTO010000132">
    <property type="protein sequence ID" value="MBC9984648.1"/>
    <property type="molecule type" value="Genomic_DNA"/>
</dbReference>
<comment type="caution">
    <text evidence="2">The sequence shown here is derived from an EMBL/GenBank/DDBJ whole genome shotgun (WGS) entry which is preliminary data.</text>
</comment>
<protein>
    <recommendedName>
        <fullName evidence="4">Restriction system protein Mrr-like N-terminal domain-containing protein</fullName>
    </recommendedName>
</protein>
<proteinExistence type="predicted"/>
<feature type="compositionally biased region" description="Basic residues" evidence="1">
    <location>
        <begin position="119"/>
        <end position="135"/>
    </location>
</feature>
<evidence type="ECO:0000313" key="3">
    <source>
        <dbReference type="Proteomes" id="UP000639516"/>
    </source>
</evidence>